<dbReference type="KEGG" id="nga:Ngar_c05480"/>
<proteinExistence type="predicted"/>
<evidence type="ECO:0000313" key="1">
    <source>
        <dbReference type="EMBL" id="AFU57491.1"/>
    </source>
</evidence>
<protein>
    <submittedName>
        <fullName evidence="1">Uncharacterized protein</fullName>
    </submittedName>
</protein>
<dbReference type="AlphaFoldDB" id="K0I894"/>
<dbReference type="RefSeq" id="WP_015018037.1">
    <property type="nucleotide sequence ID" value="NC_018719.1"/>
</dbReference>
<dbReference type="HOGENOM" id="CLU_854227_0_0_2"/>
<reference evidence="1 2" key="1">
    <citation type="journal article" date="2012" name="Environ. Microbiol.">
        <title>The genome of the ammonia-oxidizing Candidatus Nitrososphaera gargensis: insights into metabolic versatility and environmental adaptations.</title>
        <authorList>
            <person name="Spang A."/>
            <person name="Poehlein A."/>
            <person name="Offre P."/>
            <person name="Zumbragel S."/>
            <person name="Haider S."/>
            <person name="Rychlik N."/>
            <person name="Nowka B."/>
            <person name="Schmeisser C."/>
            <person name="Lebedeva E.V."/>
            <person name="Rattei T."/>
            <person name="Bohm C."/>
            <person name="Schmid M."/>
            <person name="Galushko A."/>
            <person name="Hatzenpichler R."/>
            <person name="Weinmaier T."/>
            <person name="Daniel R."/>
            <person name="Schleper C."/>
            <person name="Spieck E."/>
            <person name="Streit W."/>
            <person name="Wagner M."/>
        </authorList>
    </citation>
    <scope>NUCLEOTIDE SEQUENCE [LARGE SCALE GENOMIC DNA]</scope>
    <source>
        <strain evidence="2">Ga9.2</strain>
    </source>
</reference>
<name>K0I894_NITGG</name>
<accession>K0I894</accession>
<dbReference type="EMBL" id="CP002408">
    <property type="protein sequence ID" value="AFU57491.1"/>
    <property type="molecule type" value="Genomic_DNA"/>
</dbReference>
<dbReference type="Proteomes" id="UP000008037">
    <property type="component" value="Chromosome"/>
</dbReference>
<gene>
    <name evidence="1" type="ordered locus">Ngar_c05480</name>
</gene>
<dbReference type="GeneID" id="13796722"/>
<organism evidence="1 2">
    <name type="scientific">Nitrososphaera gargensis (strain Ga9.2)</name>
    <dbReference type="NCBI Taxonomy" id="1237085"/>
    <lineage>
        <taxon>Archaea</taxon>
        <taxon>Nitrososphaerota</taxon>
        <taxon>Nitrososphaeria</taxon>
        <taxon>Nitrososphaerales</taxon>
        <taxon>Nitrososphaeraceae</taxon>
        <taxon>Nitrososphaera</taxon>
    </lineage>
</organism>
<dbReference type="InParanoid" id="K0I894"/>
<dbReference type="BioCyc" id="CNIT1237085:G1324-546-MONOMER"/>
<keyword evidence="2" id="KW-1185">Reference proteome</keyword>
<evidence type="ECO:0000313" key="2">
    <source>
        <dbReference type="Proteomes" id="UP000008037"/>
    </source>
</evidence>
<sequence>MPWITRGGRPQFVGDWGSLSDGERWAAIHNRNAAREESESWGEEKDEVTTYESSEAIKRLRLENYGYFALRRHSSWNYSIDIESKDMQIVYALKFSKDQVFAMIDEIEQEIVGPKQELHPKKIKIKLEKDREGYLLNVELDSVSALLPFQNMNDVVHFQSELKSITSWTRDNSSLVPQKVLDYLNQNSDAGIADEIVSFVKNEYPKEKLAFAGNYDFPSMIRGFWSRKGLDRGDFHRYPDEIRSRIDSAEALASKELTKVAFVHKLELFESLISEGVKYAGEIGRPTLRLKDLDALLAKKEVHLNTKLKQLLFAVVNNRLLPAAQ</sequence>